<evidence type="ECO:0000313" key="1">
    <source>
        <dbReference type="EMBL" id="RCR67883.1"/>
    </source>
</evidence>
<reference evidence="1 2" key="1">
    <citation type="submission" date="2018-07" db="EMBL/GenBank/DDBJ databases">
        <title>Genome analysis of Larkinella rosea.</title>
        <authorList>
            <person name="Zhou Z."/>
            <person name="Wang G."/>
        </authorList>
    </citation>
    <scope>NUCLEOTIDE SEQUENCE [LARGE SCALE GENOMIC DNA]</scope>
    <source>
        <strain evidence="2">zzj9</strain>
    </source>
</reference>
<dbReference type="RefSeq" id="WP_114407689.1">
    <property type="nucleotide sequence ID" value="NZ_QOWE01000016.1"/>
</dbReference>
<dbReference type="EMBL" id="QOWE01000016">
    <property type="protein sequence ID" value="RCR67883.1"/>
    <property type="molecule type" value="Genomic_DNA"/>
</dbReference>
<organism evidence="1 2">
    <name type="scientific">Larkinella punicea</name>
    <dbReference type="NCBI Taxonomy" id="2315727"/>
    <lineage>
        <taxon>Bacteria</taxon>
        <taxon>Pseudomonadati</taxon>
        <taxon>Bacteroidota</taxon>
        <taxon>Cytophagia</taxon>
        <taxon>Cytophagales</taxon>
        <taxon>Spirosomataceae</taxon>
        <taxon>Larkinella</taxon>
    </lineage>
</organism>
<dbReference type="OrthoDB" id="1036397at2"/>
<dbReference type="Proteomes" id="UP000253383">
    <property type="component" value="Unassembled WGS sequence"/>
</dbReference>
<protein>
    <submittedName>
        <fullName evidence="1">Uncharacterized protein</fullName>
    </submittedName>
</protein>
<keyword evidence="2" id="KW-1185">Reference proteome</keyword>
<dbReference type="AlphaFoldDB" id="A0A368JMT4"/>
<comment type="caution">
    <text evidence="1">The sequence shown here is derived from an EMBL/GenBank/DDBJ whole genome shotgun (WGS) entry which is preliminary data.</text>
</comment>
<sequence length="91" mass="10321">METGENLKPQEIEVLITDIKNNIQVEHLVKNLKDSFPTLKINFDLSETKLPYPCGHTVLRIEGSQKLSEEIKSILIHSGFKCAILEDKVCN</sequence>
<gene>
    <name evidence="1" type="ORF">DUE52_19345</name>
</gene>
<accession>A0A368JMT4</accession>
<evidence type="ECO:0000313" key="2">
    <source>
        <dbReference type="Proteomes" id="UP000253383"/>
    </source>
</evidence>
<name>A0A368JMT4_9BACT</name>
<proteinExistence type="predicted"/>